<dbReference type="AlphaFoldDB" id="A0AAV2QBA0"/>
<evidence type="ECO:0000313" key="1">
    <source>
        <dbReference type="EMBL" id="CAL4079161.1"/>
    </source>
</evidence>
<comment type="caution">
    <text evidence="1">The sequence shown here is derived from an EMBL/GenBank/DDBJ whole genome shotgun (WGS) entry which is preliminary data.</text>
</comment>
<accession>A0AAV2QBA0</accession>
<reference evidence="1 2" key="1">
    <citation type="submission" date="2024-05" db="EMBL/GenBank/DDBJ databases">
        <authorList>
            <person name="Wallberg A."/>
        </authorList>
    </citation>
    <scope>NUCLEOTIDE SEQUENCE [LARGE SCALE GENOMIC DNA]</scope>
</reference>
<feature type="non-terminal residue" evidence="1">
    <location>
        <position position="1"/>
    </location>
</feature>
<proteinExistence type="predicted"/>
<dbReference type="EMBL" id="CAXKWB010005583">
    <property type="protein sequence ID" value="CAL4079161.1"/>
    <property type="molecule type" value="Genomic_DNA"/>
</dbReference>
<organism evidence="1 2">
    <name type="scientific">Meganyctiphanes norvegica</name>
    <name type="common">Northern krill</name>
    <name type="synonym">Thysanopoda norvegica</name>
    <dbReference type="NCBI Taxonomy" id="48144"/>
    <lineage>
        <taxon>Eukaryota</taxon>
        <taxon>Metazoa</taxon>
        <taxon>Ecdysozoa</taxon>
        <taxon>Arthropoda</taxon>
        <taxon>Crustacea</taxon>
        <taxon>Multicrustacea</taxon>
        <taxon>Malacostraca</taxon>
        <taxon>Eumalacostraca</taxon>
        <taxon>Eucarida</taxon>
        <taxon>Euphausiacea</taxon>
        <taxon>Euphausiidae</taxon>
        <taxon>Meganyctiphanes</taxon>
    </lineage>
</organism>
<evidence type="ECO:0000313" key="2">
    <source>
        <dbReference type="Proteomes" id="UP001497623"/>
    </source>
</evidence>
<dbReference type="Proteomes" id="UP001497623">
    <property type="component" value="Unassembled WGS sequence"/>
</dbReference>
<protein>
    <submittedName>
        <fullName evidence="1">Uncharacterized protein</fullName>
    </submittedName>
</protein>
<keyword evidence="2" id="KW-1185">Reference proteome</keyword>
<sequence>VHVAAGTDTSSLAPIQNVVNSRLVLSQLQDPDHLPWAVRTAATLQPPSGYDDLVFPSCRLTPAQLCQLLEDLNGAGVRVEEEIMVSAAAAATTDKKLVEDALTRSGLECKGGLLWFQDDDELSSFQGGYYW</sequence>
<name>A0AAV2QBA0_MEGNR</name>
<gene>
    <name evidence="1" type="ORF">MNOR_LOCUS10865</name>
</gene>